<feature type="transmembrane region" description="Helical" evidence="5">
    <location>
        <begin position="54"/>
        <end position="72"/>
    </location>
</feature>
<accession>A0A2V1K8B4</accession>
<evidence type="ECO:0000256" key="2">
    <source>
        <dbReference type="ARBA" id="ARBA00022692"/>
    </source>
</evidence>
<name>A0A2V1K8B4_9ACTO</name>
<protein>
    <submittedName>
        <fullName evidence="6">Transporter</fullName>
    </submittedName>
</protein>
<gene>
    <name evidence="6" type="ORF">DD236_09910</name>
</gene>
<keyword evidence="4 5" id="KW-0472">Membrane</keyword>
<feature type="transmembrane region" description="Helical" evidence="5">
    <location>
        <begin position="181"/>
        <end position="208"/>
    </location>
</feature>
<evidence type="ECO:0000256" key="1">
    <source>
        <dbReference type="ARBA" id="ARBA00004141"/>
    </source>
</evidence>
<comment type="subcellular location">
    <subcellularLocation>
        <location evidence="1">Membrane</location>
        <topology evidence="1">Multi-pass membrane protein</topology>
    </subcellularLocation>
</comment>
<evidence type="ECO:0000313" key="6">
    <source>
        <dbReference type="EMBL" id="PWF25747.1"/>
    </source>
</evidence>
<dbReference type="PANTHER" id="PTHR10283:SF92">
    <property type="entry name" value="LOW-AFFINITY PHOSPHATE TRANSPORTER PHO91"/>
    <property type="match status" value="1"/>
</dbReference>
<comment type="caution">
    <text evidence="6">The sequence shown here is derived from an EMBL/GenBank/DDBJ whole genome shotgun (WGS) entry which is preliminary data.</text>
</comment>
<dbReference type="RefSeq" id="WP_109094236.1">
    <property type="nucleotide sequence ID" value="NZ_QETB01000005.1"/>
</dbReference>
<feature type="transmembrane region" description="Helical" evidence="5">
    <location>
        <begin position="330"/>
        <end position="349"/>
    </location>
</feature>
<feature type="transmembrane region" description="Helical" evidence="5">
    <location>
        <begin position="476"/>
        <end position="498"/>
    </location>
</feature>
<dbReference type="PANTHER" id="PTHR10283">
    <property type="entry name" value="SOLUTE CARRIER FAMILY 13 MEMBER"/>
    <property type="match status" value="1"/>
</dbReference>
<sequence>MNTIPPSKSDGNAKPFRGFRRKVAERHRTGEAEISTRSKLKKRRAKSRLTRSQLLGRVGAGFGLLIPLLVDIPGLGPAGERMLGIFIAAILLWATEAVPLYATAVAVIFAQVLLISDQAILPVAEDAPSAETFFNSLSNPVIILFMGGFLLADCAAKFRVDRALAAVLLRPFLKSARLTVLGVMAITALLGMFMSNTATTAAMFAVVIPVMKALPEGKARAGLALSIPAAANVSGISTPVSSPPNAIALAALENNGIHITFVEWMIAAVPLAIIMMIAVWAFIAFSFIPADLKMEIDTFAKFNTSKRAIAFYIVAITTIVLWMTEPLHGVSSNTVGFLPVVALLLLGVMNGGDIRKLDWPILWLVAGGIALGSGVGLTGLDEWLIGSIAWESIPSSVVFLALAALTAVVGVFLSNSAAANLLIPMAIGISSGLEGTTAQIAVVVALACSMGVLLPISTPPNAIAYSTGAVQTKDMVKVGLVIGGVGVVLLAFVMPHLWDMLGVI</sequence>
<reference evidence="7" key="1">
    <citation type="submission" date="2018-05" db="EMBL/GenBank/DDBJ databases">
        <authorList>
            <person name="Li Y."/>
        </authorList>
    </citation>
    <scope>NUCLEOTIDE SEQUENCE [LARGE SCALE GENOMIC DNA]</scope>
    <source>
        <strain evidence="7">sk1b4</strain>
    </source>
</reference>
<evidence type="ECO:0000256" key="5">
    <source>
        <dbReference type="SAM" id="Phobius"/>
    </source>
</evidence>
<dbReference type="GO" id="GO:0005315">
    <property type="term" value="F:phosphate transmembrane transporter activity"/>
    <property type="evidence" value="ECO:0007669"/>
    <property type="project" value="TreeGrafter"/>
</dbReference>
<feature type="transmembrane region" description="Helical" evidence="5">
    <location>
        <begin position="141"/>
        <end position="160"/>
    </location>
</feature>
<dbReference type="NCBIfam" id="TIGR00785">
    <property type="entry name" value="dass"/>
    <property type="match status" value="1"/>
</dbReference>
<keyword evidence="3 5" id="KW-1133">Transmembrane helix</keyword>
<dbReference type="OrthoDB" id="9766267at2"/>
<feature type="transmembrane region" description="Helical" evidence="5">
    <location>
        <begin position="400"/>
        <end position="423"/>
    </location>
</feature>
<feature type="transmembrane region" description="Helical" evidence="5">
    <location>
        <begin position="308"/>
        <end position="324"/>
    </location>
</feature>
<dbReference type="Proteomes" id="UP000245283">
    <property type="component" value="Unassembled WGS sequence"/>
</dbReference>
<keyword evidence="7" id="KW-1185">Reference proteome</keyword>
<dbReference type="GO" id="GO:0005886">
    <property type="term" value="C:plasma membrane"/>
    <property type="evidence" value="ECO:0007669"/>
    <property type="project" value="TreeGrafter"/>
</dbReference>
<dbReference type="AlphaFoldDB" id="A0A2V1K8B4"/>
<organism evidence="6 7">
    <name type="scientific">Ancrocorticia populi</name>
    <dbReference type="NCBI Taxonomy" id="2175228"/>
    <lineage>
        <taxon>Bacteria</taxon>
        <taxon>Bacillati</taxon>
        <taxon>Actinomycetota</taxon>
        <taxon>Actinomycetes</taxon>
        <taxon>Actinomycetales</taxon>
        <taxon>Actinomycetaceae</taxon>
        <taxon>Ancrocorticia</taxon>
    </lineage>
</organism>
<evidence type="ECO:0000256" key="3">
    <source>
        <dbReference type="ARBA" id="ARBA00022989"/>
    </source>
</evidence>
<dbReference type="EMBL" id="QETB01000005">
    <property type="protein sequence ID" value="PWF25747.1"/>
    <property type="molecule type" value="Genomic_DNA"/>
</dbReference>
<evidence type="ECO:0000256" key="4">
    <source>
        <dbReference type="ARBA" id="ARBA00023136"/>
    </source>
</evidence>
<keyword evidence="2 5" id="KW-0812">Transmembrane</keyword>
<dbReference type="InterPro" id="IPR001898">
    <property type="entry name" value="SLC13A/DASS"/>
</dbReference>
<feature type="transmembrane region" description="Helical" evidence="5">
    <location>
        <begin position="78"/>
        <end position="94"/>
    </location>
</feature>
<feature type="transmembrane region" description="Helical" evidence="5">
    <location>
        <begin position="361"/>
        <end position="380"/>
    </location>
</feature>
<feature type="transmembrane region" description="Helical" evidence="5">
    <location>
        <begin position="264"/>
        <end position="288"/>
    </location>
</feature>
<dbReference type="Pfam" id="PF00939">
    <property type="entry name" value="Na_sulph_symp"/>
    <property type="match status" value="1"/>
</dbReference>
<evidence type="ECO:0000313" key="7">
    <source>
        <dbReference type="Proteomes" id="UP000245283"/>
    </source>
</evidence>
<proteinExistence type="predicted"/>